<name>G9WG49_9LACO</name>
<organism evidence="3 4">
    <name type="scientific">Oenococcus kitaharae DSM 17330</name>
    <dbReference type="NCBI Taxonomy" id="1045004"/>
    <lineage>
        <taxon>Bacteria</taxon>
        <taxon>Bacillati</taxon>
        <taxon>Bacillota</taxon>
        <taxon>Bacilli</taxon>
        <taxon>Lactobacillales</taxon>
        <taxon>Lactobacillaceae</taxon>
        <taxon>Oenococcus</taxon>
    </lineage>
</organism>
<sequence length="114" mass="13010">MTALYDQAKLMARELQDTQEFADLSRALAKVREDPESNNAFTEFQAAQQEIQRLQEQGQEPKPEQIQSWQSTAQKAQELQPIKDLSAFEQNLNNMLGEVNELITAPLNALYSKK</sequence>
<feature type="compositionally biased region" description="Polar residues" evidence="2">
    <location>
        <begin position="65"/>
        <end position="74"/>
    </location>
</feature>
<dbReference type="HAMAP" id="MF_01526">
    <property type="entry name" value="UPF0342"/>
    <property type="match status" value="1"/>
</dbReference>
<dbReference type="OrthoDB" id="9811402at2"/>
<evidence type="ECO:0000256" key="2">
    <source>
        <dbReference type="SAM" id="MobiDB-lite"/>
    </source>
</evidence>
<keyword evidence="4" id="KW-1185">Reference proteome</keyword>
<dbReference type="InterPro" id="IPR010368">
    <property type="entry name" value="Com_YlbF"/>
</dbReference>
<feature type="region of interest" description="Disordered" evidence="2">
    <location>
        <begin position="51"/>
        <end position="74"/>
    </location>
</feature>
<dbReference type="eggNOG" id="COG3679">
    <property type="taxonomic scope" value="Bacteria"/>
</dbReference>
<dbReference type="PATRIC" id="fig|1045004.4.peg.1520"/>
<dbReference type="STRING" id="336988.NT96_01395"/>
<evidence type="ECO:0000313" key="4">
    <source>
        <dbReference type="Proteomes" id="UP000004959"/>
    </source>
</evidence>
<dbReference type="InterPro" id="IPR023378">
    <property type="entry name" value="YheA/YmcA-like_dom_sf"/>
</dbReference>
<feature type="compositionally biased region" description="Low complexity" evidence="2">
    <location>
        <begin position="51"/>
        <end position="60"/>
    </location>
</feature>
<evidence type="ECO:0000313" key="3">
    <source>
        <dbReference type="EMBL" id="EHN59627.1"/>
    </source>
</evidence>
<dbReference type="Pfam" id="PF06133">
    <property type="entry name" value="Com_YlbF"/>
    <property type="match status" value="1"/>
</dbReference>
<dbReference type="HOGENOM" id="CLU_140243_3_1_9"/>
<dbReference type="Proteomes" id="UP000004959">
    <property type="component" value="Chromosome"/>
</dbReference>
<comment type="caution">
    <text evidence="3">The sequence shown here is derived from an EMBL/GenBank/DDBJ whole genome shotgun (WGS) entry which is preliminary data.</text>
</comment>
<dbReference type="SUPFAM" id="SSF158622">
    <property type="entry name" value="YheA/YmcA-like"/>
    <property type="match status" value="1"/>
</dbReference>
<gene>
    <name evidence="3" type="ORF">OKIT_1549</name>
</gene>
<dbReference type="AlphaFoldDB" id="G9WG49"/>
<accession>G9WG49</accession>
<dbReference type="RefSeq" id="WP_007746641.1">
    <property type="nucleotide sequence ID" value="NZ_CM001398.1"/>
</dbReference>
<reference evidence="3 4" key="1">
    <citation type="journal article" date="2012" name="PLoS ONE">
        <title>Functional divergence in the genus oenococcus as predicted by genome sequencing of the newly-described species, Oenococcus kitaharae.</title>
        <authorList>
            <person name="Borneman A.R."/>
            <person name="McCarthy J.M."/>
            <person name="Chambers P.J."/>
            <person name="Bartowsky E.J."/>
        </authorList>
    </citation>
    <scope>NUCLEOTIDE SEQUENCE [LARGE SCALE GENOMIC DNA]</scope>
    <source>
        <strain evidence="4">DSM17330</strain>
    </source>
</reference>
<dbReference type="EMBL" id="AFVZ01000001">
    <property type="protein sequence ID" value="EHN59627.1"/>
    <property type="molecule type" value="Genomic_DNA"/>
</dbReference>
<protein>
    <recommendedName>
        <fullName evidence="1">UPF0342 protein OKIT_1549</fullName>
    </recommendedName>
</protein>
<comment type="similarity">
    <text evidence="1">Belongs to the UPF0342 family.</text>
</comment>
<proteinExistence type="inferred from homology"/>
<evidence type="ECO:0000256" key="1">
    <source>
        <dbReference type="HAMAP-Rule" id="MF_01526"/>
    </source>
</evidence>
<dbReference type="Gene3D" id="1.20.1500.10">
    <property type="entry name" value="YheA/YmcA-like"/>
    <property type="match status" value="1"/>
</dbReference>